<feature type="region of interest" description="Disordered" evidence="1">
    <location>
        <begin position="534"/>
        <end position="553"/>
    </location>
</feature>
<protein>
    <recommendedName>
        <fullName evidence="2">DUF927 domain-containing protein</fullName>
    </recommendedName>
</protein>
<dbReference type="InterPro" id="IPR009270">
    <property type="entry name" value="DUF927"/>
</dbReference>
<evidence type="ECO:0000256" key="1">
    <source>
        <dbReference type="SAM" id="MobiDB-lite"/>
    </source>
</evidence>
<gene>
    <name evidence="3" type="ORF">NBRC3293_1029</name>
</gene>
<feature type="region of interest" description="Disordered" evidence="1">
    <location>
        <begin position="1"/>
        <end position="20"/>
    </location>
</feature>
<dbReference type="Proteomes" id="UP000484858">
    <property type="component" value="Unassembled WGS sequence"/>
</dbReference>
<evidence type="ECO:0000313" key="4">
    <source>
        <dbReference type="Proteomes" id="UP000484858"/>
    </source>
</evidence>
<dbReference type="Pfam" id="PF06048">
    <property type="entry name" value="DUF927"/>
    <property type="match status" value="1"/>
</dbReference>
<name>A0A829X096_GLUOY</name>
<accession>A0A829X096</accession>
<evidence type="ECO:0000313" key="3">
    <source>
        <dbReference type="EMBL" id="GEM16532.1"/>
    </source>
</evidence>
<dbReference type="AlphaFoldDB" id="A0A829X096"/>
<organism evidence="3 4">
    <name type="scientific">Gluconobacter oxydans NBRC 3293</name>
    <dbReference type="NCBI Taxonomy" id="1315969"/>
    <lineage>
        <taxon>Bacteria</taxon>
        <taxon>Pseudomonadati</taxon>
        <taxon>Pseudomonadota</taxon>
        <taxon>Alphaproteobacteria</taxon>
        <taxon>Acetobacterales</taxon>
        <taxon>Acetobacteraceae</taxon>
        <taxon>Gluconobacter</taxon>
    </lineage>
</organism>
<feature type="compositionally biased region" description="Polar residues" evidence="1">
    <location>
        <begin position="1"/>
        <end position="11"/>
    </location>
</feature>
<sequence>MSSGEKTQTGRKNGRSDIRKGIENAKVFQFPEANQDSAKAQEVSEDRRFIYRDDGIWRRNGDGAPFFLCGPVQVLGESRDEAGQNWGLLLAWHDRDGHRHEEAFARALFAGDGNEIRTRLADGGLTLGAGAKAKAAFLEWLASLQSSERARSVTRIGWHRFGGGDVFVLPDETLGETSERVVLQTLDREASLFGVAGTVEDWKIQIGALCMKNSRLVFAASCAFAAPLLGLLGEEGGGISFKGSSRLGKSTALRVAASVCGGTPQNGAGGYIRSWRSTGNGIESTALASCDVLLPLDEIGQLDPREAGEVAYLLSNGQGKARASRTGGARTVARFRILFLSTGELGLADLNREAGKVTKAGQEVRFADLPADAGHGQGLFEHVHDHDHDTPDAFARYLRVVTGQYFGAPLRAFLHLLTQDLAQSGNEVVQDRLRVRMGDIMREWLQSYPEASGQVRSVAARFAMVAAAGELATQYGLTGWDHDTPGVMAGICFEAWLAERGTVGRREDEQAVAQLRDFIAKNGEARFERWVDPVQADSAQSEESQPPGERFRTQNRAGWKRWMKEAGGRHEWRYFLTSEGMSEALAGLNRRNAVQTLIETGYVLPSKTKSSTVISPPGHRNVRAYEVKASILGTEEGDR</sequence>
<dbReference type="EMBL" id="BARJ01000005">
    <property type="protein sequence ID" value="GEM16532.1"/>
    <property type="molecule type" value="Genomic_DNA"/>
</dbReference>
<comment type="caution">
    <text evidence="3">The sequence shown here is derived from an EMBL/GenBank/DDBJ whole genome shotgun (WGS) entry which is preliminary data.</text>
</comment>
<proteinExistence type="predicted"/>
<reference evidence="3 4" key="1">
    <citation type="submission" date="2013-04" db="EMBL/GenBank/DDBJ databases">
        <title>Gluconobacter oxydans NBRC 3293 whole genome sequence.</title>
        <authorList>
            <person name="Matsutani M."/>
            <person name="Yakushi T."/>
            <person name="Matsushita K."/>
        </authorList>
    </citation>
    <scope>NUCLEOTIDE SEQUENCE [LARGE SCALE GENOMIC DNA]</scope>
    <source>
        <strain evidence="3 4">NBRC 3293</strain>
    </source>
</reference>
<dbReference type="RefSeq" id="WP_172492449.1">
    <property type="nucleotide sequence ID" value="NZ_BARJ01000005.1"/>
</dbReference>
<feature type="domain" description="DUF927" evidence="2">
    <location>
        <begin position="49"/>
        <end position="333"/>
    </location>
</feature>
<evidence type="ECO:0000259" key="2">
    <source>
        <dbReference type="Pfam" id="PF06048"/>
    </source>
</evidence>